<dbReference type="KEGG" id="mfy:HH212_14035"/>
<gene>
    <name evidence="1" type="ORF">HH212_14035</name>
</gene>
<accession>A0A7Z2ZV48</accession>
<proteinExistence type="predicted"/>
<name>A0A7Z2ZV48_9BURK</name>
<evidence type="ECO:0000313" key="1">
    <source>
        <dbReference type="EMBL" id="QJE03356.1"/>
    </source>
</evidence>
<dbReference type="InterPro" id="IPR036770">
    <property type="entry name" value="Ankyrin_rpt-contain_sf"/>
</dbReference>
<dbReference type="Proteomes" id="UP000502415">
    <property type="component" value="Chromosome"/>
</dbReference>
<organism evidence="1 2">
    <name type="scientific">Massilia forsythiae</name>
    <dbReference type="NCBI Taxonomy" id="2728020"/>
    <lineage>
        <taxon>Bacteria</taxon>
        <taxon>Pseudomonadati</taxon>
        <taxon>Pseudomonadota</taxon>
        <taxon>Betaproteobacteria</taxon>
        <taxon>Burkholderiales</taxon>
        <taxon>Oxalobacteraceae</taxon>
        <taxon>Telluria group</taxon>
        <taxon>Massilia</taxon>
    </lineage>
</organism>
<evidence type="ECO:0000313" key="2">
    <source>
        <dbReference type="Proteomes" id="UP000502415"/>
    </source>
</evidence>
<dbReference type="AlphaFoldDB" id="A0A7Z2ZV48"/>
<reference evidence="1 2" key="1">
    <citation type="submission" date="2020-04" db="EMBL/GenBank/DDBJ databases">
        <title>Genome sequencing of novel species.</title>
        <authorList>
            <person name="Heo J."/>
            <person name="Kim S.-J."/>
            <person name="Kim J.-S."/>
            <person name="Hong S.-B."/>
            <person name="Kwon S.-W."/>
        </authorList>
    </citation>
    <scope>NUCLEOTIDE SEQUENCE [LARGE SCALE GENOMIC DNA]</scope>
    <source>
        <strain evidence="1 2">GN2-R2</strain>
    </source>
</reference>
<dbReference type="EMBL" id="CP051685">
    <property type="protein sequence ID" value="QJE03356.1"/>
    <property type="molecule type" value="Genomic_DNA"/>
</dbReference>
<sequence>MVAAETEAANEIRRYIANGLTKGLLAKEKGKGSPLALAAYLGYPNVVDALLTSDSVRRHVNDVDEMGMTPWIASTLSLRQSMPACNPQIAENVLALVPIIVTQPYYVSNPVAPYRKTRELLAQAGASADMSKAKEIWFGVCKNQSADGKKKVRDSTDMQKTVQELGMAELSAQLSNLQKKMGSGSGK</sequence>
<keyword evidence="2" id="KW-1185">Reference proteome</keyword>
<evidence type="ECO:0008006" key="3">
    <source>
        <dbReference type="Google" id="ProtNLM"/>
    </source>
</evidence>
<dbReference type="Gene3D" id="1.25.40.20">
    <property type="entry name" value="Ankyrin repeat-containing domain"/>
    <property type="match status" value="1"/>
</dbReference>
<protein>
    <recommendedName>
        <fullName evidence="3">Ankyrin repeat domain-containing protein</fullName>
    </recommendedName>
</protein>